<dbReference type="EMBL" id="JAYGII010000047">
    <property type="protein sequence ID" value="MEA5446681.1"/>
    <property type="molecule type" value="Genomic_DNA"/>
</dbReference>
<dbReference type="CDD" id="cd01836">
    <property type="entry name" value="FeeA_FeeB_like"/>
    <property type="match status" value="1"/>
</dbReference>
<keyword evidence="2" id="KW-0378">Hydrolase</keyword>
<evidence type="ECO:0000313" key="3">
    <source>
        <dbReference type="Proteomes" id="UP001302316"/>
    </source>
</evidence>
<protein>
    <submittedName>
        <fullName evidence="2">SGNH/GDSL hydrolase family protein</fullName>
    </submittedName>
</protein>
<organism evidence="2 3">
    <name type="scientific">Natronospira elongata</name>
    <dbReference type="NCBI Taxonomy" id="3110268"/>
    <lineage>
        <taxon>Bacteria</taxon>
        <taxon>Pseudomonadati</taxon>
        <taxon>Pseudomonadota</taxon>
        <taxon>Gammaproteobacteria</taxon>
        <taxon>Natronospirales</taxon>
        <taxon>Natronospiraceae</taxon>
        <taxon>Natronospira</taxon>
    </lineage>
</organism>
<proteinExistence type="predicted"/>
<sequence length="202" mass="21954">MRDRFRRMSVSFAAQASWLLLPVVVLQGAYLRLTVPRLGEAPGARSGRVDGEGPVLRLLVVGESTAAGVGATDQARGLARWTAETVAALSGQAVAWRVLGRNGATAHSARVRLLESAEDVEADLAVLVLGVNDTLRFHGPRRWRRDLTRLVDALRRRCGPVPVVLAAVPPMQRFPAIPSPTRQVLGLRAHRLKRHVESDNGM</sequence>
<dbReference type="RefSeq" id="WP_346053126.1">
    <property type="nucleotide sequence ID" value="NZ_JAYGII010000047.1"/>
</dbReference>
<dbReference type="Proteomes" id="UP001302316">
    <property type="component" value="Unassembled WGS sequence"/>
</dbReference>
<dbReference type="AlphaFoldDB" id="A0AAP6MNH0"/>
<dbReference type="SUPFAM" id="SSF52266">
    <property type="entry name" value="SGNH hydrolase"/>
    <property type="match status" value="1"/>
</dbReference>
<dbReference type="Gene3D" id="3.40.50.1110">
    <property type="entry name" value="SGNH hydrolase"/>
    <property type="match status" value="1"/>
</dbReference>
<evidence type="ECO:0000259" key="1">
    <source>
        <dbReference type="Pfam" id="PF13472"/>
    </source>
</evidence>
<dbReference type="GO" id="GO:0016788">
    <property type="term" value="F:hydrolase activity, acting on ester bonds"/>
    <property type="evidence" value="ECO:0007669"/>
    <property type="project" value="UniProtKB-ARBA"/>
</dbReference>
<reference evidence="2 3" key="1">
    <citation type="submission" date="2023-12" db="EMBL/GenBank/DDBJ databases">
        <title>Whole-genome sequencing of halo(alkali)philic microorganisms from hypersaline lakes.</title>
        <authorList>
            <person name="Sorokin D.Y."/>
            <person name="Merkel A.Y."/>
            <person name="Messina E."/>
            <person name="Yakimov M."/>
        </authorList>
    </citation>
    <scope>NUCLEOTIDE SEQUENCE [LARGE SCALE GENOMIC DNA]</scope>
    <source>
        <strain evidence="2 3">AB-CW1</strain>
    </source>
</reference>
<feature type="domain" description="SGNH hydrolase-type esterase" evidence="1">
    <location>
        <begin position="60"/>
        <end position="191"/>
    </location>
</feature>
<keyword evidence="3" id="KW-1185">Reference proteome</keyword>
<dbReference type="InterPro" id="IPR036514">
    <property type="entry name" value="SGNH_hydro_sf"/>
</dbReference>
<dbReference type="InterPro" id="IPR013830">
    <property type="entry name" value="SGNH_hydro"/>
</dbReference>
<dbReference type="Pfam" id="PF13472">
    <property type="entry name" value="Lipase_GDSL_2"/>
    <property type="match status" value="1"/>
</dbReference>
<gene>
    <name evidence="2" type="ORF">VCB98_12715</name>
</gene>
<comment type="caution">
    <text evidence="2">The sequence shown here is derived from an EMBL/GenBank/DDBJ whole genome shotgun (WGS) entry which is preliminary data.</text>
</comment>
<accession>A0AAP6MNH0</accession>
<name>A0AAP6MNH0_9GAMM</name>
<evidence type="ECO:0000313" key="2">
    <source>
        <dbReference type="EMBL" id="MEA5446681.1"/>
    </source>
</evidence>